<name>A0A1Y2E3K9_9PEZI</name>
<proteinExistence type="predicted"/>
<dbReference type="EMBL" id="MCFJ01000005">
    <property type="protein sequence ID" value="ORY66138.1"/>
    <property type="molecule type" value="Genomic_DNA"/>
</dbReference>
<keyword evidence="4" id="KW-1185">Reference proteome</keyword>
<dbReference type="InParanoid" id="A0A1Y2E3K9"/>
<evidence type="ECO:0000256" key="1">
    <source>
        <dbReference type="SAM" id="MobiDB-lite"/>
    </source>
</evidence>
<evidence type="ECO:0000313" key="4">
    <source>
        <dbReference type="Proteomes" id="UP000193689"/>
    </source>
</evidence>
<protein>
    <recommendedName>
        <fullName evidence="5">Mg2+ transporter protein, CorA-like/Zinc transport protein ZntB</fullName>
    </recommendedName>
</protein>
<sequence>MDFLRRVSLDSVRLPNDECEGVPSTQTSSSICIFRATSTWKEIDKEAADFLDIFDSLRLDSALIAYVKSSRAGWYALRQMENGLYSFLLKDYMYMLAWTFDPDRMETRAIVCERSEYISRSILKGAGGQFDLPGLCTLHLYHPLALACIVLVDFVSYFDKLLVQEGYQVGGIEDITRHGFWGVDDGQEHEVPEAELIKASRKIARLIGLFANMFKSLEIAHAIAATLKEQDKWRDPLHVSTKVQSAKVHSAEVQDWREKCAISLTEATSILHGRIRAMKQSCQVFDARAKALSSVISTLMRREDTRITNELTKASNKLAAAAARDSSDMKVIAIMTMAFLPATFFAALFALPSLDWQSPGVMDNKFWVYWACTVPTTLAVFILWDVLQANKIKMLFQRWRNPEAVDNETTADQKHKEPQGIQKQDVEMGRGVRDERNRDLLGLAAVDGGLNCQASTFTVSNMAL</sequence>
<evidence type="ECO:0008006" key="5">
    <source>
        <dbReference type="Google" id="ProtNLM"/>
    </source>
</evidence>
<evidence type="ECO:0000256" key="2">
    <source>
        <dbReference type="SAM" id="Phobius"/>
    </source>
</evidence>
<feature type="compositionally biased region" description="Basic and acidic residues" evidence="1">
    <location>
        <begin position="411"/>
        <end position="430"/>
    </location>
</feature>
<dbReference type="Gene3D" id="1.20.58.340">
    <property type="entry name" value="Magnesium transport protein CorA, transmembrane region"/>
    <property type="match status" value="1"/>
</dbReference>
<feature type="transmembrane region" description="Helical" evidence="2">
    <location>
        <begin position="331"/>
        <end position="354"/>
    </location>
</feature>
<comment type="caution">
    <text evidence="3">The sequence shown here is derived from an EMBL/GenBank/DDBJ whole genome shotgun (WGS) entry which is preliminary data.</text>
</comment>
<reference evidence="3 4" key="1">
    <citation type="submission" date="2016-07" db="EMBL/GenBank/DDBJ databases">
        <title>Pervasive Adenine N6-methylation of Active Genes in Fungi.</title>
        <authorList>
            <consortium name="DOE Joint Genome Institute"/>
            <person name="Mondo S.J."/>
            <person name="Dannebaum R.O."/>
            <person name="Kuo R.C."/>
            <person name="Labutti K."/>
            <person name="Haridas S."/>
            <person name="Kuo A."/>
            <person name="Salamov A."/>
            <person name="Ahrendt S.R."/>
            <person name="Lipzen A."/>
            <person name="Sullivan W."/>
            <person name="Andreopoulos W.B."/>
            <person name="Clum A."/>
            <person name="Lindquist E."/>
            <person name="Daum C."/>
            <person name="Ramamoorthy G.K."/>
            <person name="Gryganskyi A."/>
            <person name="Culley D."/>
            <person name="Magnuson J.K."/>
            <person name="James T.Y."/>
            <person name="O'Malley M.A."/>
            <person name="Stajich J.E."/>
            <person name="Spatafora J.W."/>
            <person name="Visel A."/>
            <person name="Grigoriev I.V."/>
        </authorList>
    </citation>
    <scope>NUCLEOTIDE SEQUENCE [LARGE SCALE GENOMIC DNA]</scope>
    <source>
        <strain evidence="3 4">CBS 129021</strain>
    </source>
</reference>
<gene>
    <name evidence="3" type="ORF">BCR38DRAFT_429338</name>
</gene>
<organism evidence="3 4">
    <name type="scientific">Pseudomassariella vexata</name>
    <dbReference type="NCBI Taxonomy" id="1141098"/>
    <lineage>
        <taxon>Eukaryota</taxon>
        <taxon>Fungi</taxon>
        <taxon>Dikarya</taxon>
        <taxon>Ascomycota</taxon>
        <taxon>Pezizomycotina</taxon>
        <taxon>Sordariomycetes</taxon>
        <taxon>Xylariomycetidae</taxon>
        <taxon>Amphisphaeriales</taxon>
        <taxon>Pseudomassariaceae</taxon>
        <taxon>Pseudomassariella</taxon>
    </lineage>
</organism>
<dbReference type="OrthoDB" id="5392974at2759"/>
<keyword evidence="2" id="KW-0812">Transmembrane</keyword>
<dbReference type="Proteomes" id="UP000193689">
    <property type="component" value="Unassembled WGS sequence"/>
</dbReference>
<dbReference type="AlphaFoldDB" id="A0A1Y2E3K9"/>
<accession>A0A1Y2E3K9</accession>
<dbReference type="GeneID" id="63776173"/>
<feature type="transmembrane region" description="Helical" evidence="2">
    <location>
        <begin position="366"/>
        <end position="387"/>
    </location>
</feature>
<dbReference type="STRING" id="1141098.A0A1Y2E3K9"/>
<evidence type="ECO:0000313" key="3">
    <source>
        <dbReference type="EMBL" id="ORY66138.1"/>
    </source>
</evidence>
<dbReference type="RefSeq" id="XP_040717102.1">
    <property type="nucleotide sequence ID" value="XM_040859961.1"/>
</dbReference>
<feature type="region of interest" description="Disordered" evidence="1">
    <location>
        <begin position="406"/>
        <end position="430"/>
    </location>
</feature>
<keyword evidence="2" id="KW-1133">Transmembrane helix</keyword>
<keyword evidence="2" id="KW-0472">Membrane</keyword>